<dbReference type="SUPFAM" id="SSF69572">
    <property type="entry name" value="Activating enzymes of the ubiquitin-like proteins"/>
    <property type="match status" value="1"/>
</dbReference>
<feature type="domain" description="ThiS-like ubiquitin" evidence="2">
    <location>
        <begin position="2"/>
        <end position="56"/>
    </location>
</feature>
<dbReference type="InterPro" id="IPR000594">
    <property type="entry name" value="ThiF_NAD_FAD-bd"/>
</dbReference>
<dbReference type="GO" id="GO:0061504">
    <property type="term" value="P:cyclic threonylcarbamoyladenosine biosynthetic process"/>
    <property type="evidence" value="ECO:0007669"/>
    <property type="project" value="TreeGrafter"/>
</dbReference>
<dbReference type="InterPro" id="IPR035985">
    <property type="entry name" value="Ubiquitin-activating_enz"/>
</dbReference>
<evidence type="ECO:0000259" key="1">
    <source>
        <dbReference type="Pfam" id="PF00899"/>
    </source>
</evidence>
<name>A0AAD0SPC1_9BACT</name>
<dbReference type="Proteomes" id="UP000262029">
    <property type="component" value="Chromosome"/>
</dbReference>
<dbReference type="GO" id="GO:0061503">
    <property type="term" value="F:tRNA threonylcarbamoyladenosine dehydratase"/>
    <property type="evidence" value="ECO:0007669"/>
    <property type="project" value="TreeGrafter"/>
</dbReference>
<dbReference type="Pfam" id="PF14453">
    <property type="entry name" value="ThiS-like"/>
    <property type="match status" value="1"/>
</dbReference>
<sequence>MINIELNGKNIQTEHKSAFSLRDSLNKNAIIILNGFILEKDLQINSGDSLVIIEKGKMPSSDELEATMVSRHTPKVHQKVKNSKVAIAGLGGLGSNIAVMLARIGVGELLLIDFDIVEPSNLNRQSYYIKHLGMNKTDALKEQLKEINPFIKIITKNIKIDKSNLKELFASYDIVCEAFDKADQKAMLINGILQNFPDKKIVSGSGMAGYDSSNKISTKKALKNLFICGDLEAEAKVGMGLMAPRVTICAAHQANMILRLILDIYDV</sequence>
<dbReference type="InterPro" id="IPR045886">
    <property type="entry name" value="ThiF/MoeB/HesA"/>
</dbReference>
<dbReference type="NCBIfam" id="TIGR02354">
    <property type="entry name" value="thiF_fam2"/>
    <property type="match status" value="1"/>
</dbReference>
<dbReference type="Gene3D" id="3.40.50.720">
    <property type="entry name" value="NAD(P)-binding Rossmann-like Domain"/>
    <property type="match status" value="1"/>
</dbReference>
<feature type="domain" description="THIF-type NAD/FAD binding fold" evidence="1">
    <location>
        <begin position="74"/>
        <end position="263"/>
    </location>
</feature>
<dbReference type="InterPro" id="IPR012729">
    <property type="entry name" value="ThiF_fam2"/>
</dbReference>
<reference evidence="3 4" key="1">
    <citation type="submission" date="2018-08" db="EMBL/GenBank/DDBJ databases">
        <title>Complete genome of the Arcobacter skirrowii type strain LMG 6621.</title>
        <authorList>
            <person name="Miller W.G."/>
            <person name="Yee E."/>
            <person name="Bono J.L."/>
        </authorList>
    </citation>
    <scope>NUCLEOTIDE SEQUENCE [LARGE SCALE GENOMIC DNA]</scope>
    <source>
        <strain evidence="3 4">CCUG 10374</strain>
    </source>
</reference>
<dbReference type="NCBIfam" id="NF006395">
    <property type="entry name" value="PRK08644.1"/>
    <property type="match status" value="1"/>
</dbReference>
<dbReference type="Pfam" id="PF00899">
    <property type="entry name" value="ThiF"/>
    <property type="match status" value="1"/>
</dbReference>
<evidence type="ECO:0000313" key="3">
    <source>
        <dbReference type="EMBL" id="AXX83925.1"/>
    </source>
</evidence>
<dbReference type="PANTHER" id="PTHR43267:SF3">
    <property type="entry name" value="THIF PROTEIN"/>
    <property type="match status" value="1"/>
</dbReference>
<evidence type="ECO:0000259" key="2">
    <source>
        <dbReference type="Pfam" id="PF14453"/>
    </source>
</evidence>
<evidence type="ECO:0000313" key="4">
    <source>
        <dbReference type="Proteomes" id="UP000262029"/>
    </source>
</evidence>
<keyword evidence="3" id="KW-0808">Transferase</keyword>
<dbReference type="InterPro" id="IPR032726">
    <property type="entry name" value="ThiS-like_dom"/>
</dbReference>
<accession>A0AAD0SPC1</accession>
<proteinExistence type="predicted"/>
<dbReference type="PANTHER" id="PTHR43267">
    <property type="entry name" value="TRNA THREONYLCARBAMOYLADENOSINE DEHYDRATASE"/>
    <property type="match status" value="1"/>
</dbReference>
<keyword evidence="3" id="KW-0548">Nucleotidyltransferase</keyword>
<dbReference type="EMBL" id="CP032099">
    <property type="protein sequence ID" value="AXX83925.1"/>
    <property type="molecule type" value="Genomic_DNA"/>
</dbReference>
<dbReference type="AlphaFoldDB" id="A0AAD0SPC1"/>
<dbReference type="GO" id="GO:0016779">
    <property type="term" value="F:nucleotidyltransferase activity"/>
    <property type="evidence" value="ECO:0007669"/>
    <property type="project" value="UniProtKB-KW"/>
</dbReference>
<gene>
    <name evidence="3" type="primary">thiFIII</name>
    <name evidence="3" type="ORF">ASKIR_0083</name>
</gene>
<organism evidence="3 4">
    <name type="scientific">Aliarcobacter skirrowii CCUG 10374</name>
    <dbReference type="NCBI Taxonomy" id="1032239"/>
    <lineage>
        <taxon>Bacteria</taxon>
        <taxon>Pseudomonadati</taxon>
        <taxon>Campylobacterota</taxon>
        <taxon>Epsilonproteobacteria</taxon>
        <taxon>Campylobacterales</taxon>
        <taxon>Arcobacteraceae</taxon>
        <taxon>Aliarcobacter</taxon>
    </lineage>
</organism>
<protein>
    <submittedName>
        <fullName evidence="3">ThiS adenylyltransferase (ThiS-like domain)</fullName>
    </submittedName>
</protein>
<dbReference type="GO" id="GO:0008641">
    <property type="term" value="F:ubiquitin-like modifier activating enzyme activity"/>
    <property type="evidence" value="ECO:0007669"/>
    <property type="project" value="InterPro"/>
</dbReference>